<dbReference type="Gene3D" id="3.10.120.10">
    <property type="entry name" value="Cytochrome b5-like heme/steroid binding domain"/>
    <property type="match status" value="1"/>
</dbReference>
<evidence type="ECO:0000256" key="6">
    <source>
        <dbReference type="ARBA" id="ARBA00022827"/>
    </source>
</evidence>
<evidence type="ECO:0000313" key="11">
    <source>
        <dbReference type="Proteomes" id="UP000605846"/>
    </source>
</evidence>
<dbReference type="EMBL" id="JABAYA010000027">
    <property type="protein sequence ID" value="KAF7729234.1"/>
    <property type="molecule type" value="Genomic_DNA"/>
</dbReference>
<keyword evidence="3" id="KW-0349">Heme</keyword>
<dbReference type="Proteomes" id="UP000605846">
    <property type="component" value="Unassembled WGS sequence"/>
</dbReference>
<dbReference type="InterPro" id="IPR009075">
    <property type="entry name" value="AcylCo_DH/oxidase_C"/>
</dbReference>
<dbReference type="InterPro" id="IPR036400">
    <property type="entry name" value="Cyt_B5-like_heme/steroid_sf"/>
</dbReference>
<dbReference type="InterPro" id="IPR050741">
    <property type="entry name" value="Acyl-CoA_dehydrogenase"/>
</dbReference>
<evidence type="ECO:0000259" key="9">
    <source>
        <dbReference type="PROSITE" id="PS50255"/>
    </source>
</evidence>
<dbReference type="SMART" id="SM01117">
    <property type="entry name" value="Cyt-b5"/>
    <property type="match status" value="1"/>
</dbReference>
<dbReference type="GO" id="GO:0003995">
    <property type="term" value="F:acyl-CoA dehydrogenase activity"/>
    <property type="evidence" value="ECO:0007669"/>
    <property type="project" value="TreeGrafter"/>
</dbReference>
<proteinExistence type="inferred from homology"/>
<dbReference type="InterPro" id="IPR001199">
    <property type="entry name" value="Cyt_B5-like_heme/steroid-bd"/>
</dbReference>
<organism evidence="10 11">
    <name type="scientific">Apophysomyces ossiformis</name>
    <dbReference type="NCBI Taxonomy" id="679940"/>
    <lineage>
        <taxon>Eukaryota</taxon>
        <taxon>Fungi</taxon>
        <taxon>Fungi incertae sedis</taxon>
        <taxon>Mucoromycota</taxon>
        <taxon>Mucoromycotina</taxon>
        <taxon>Mucoromycetes</taxon>
        <taxon>Mucorales</taxon>
        <taxon>Mucorineae</taxon>
        <taxon>Mucoraceae</taxon>
        <taxon>Apophysomyces</taxon>
    </lineage>
</organism>
<dbReference type="PANTHER" id="PTHR48083">
    <property type="entry name" value="MEDIUM-CHAIN SPECIFIC ACYL-COA DEHYDROGENASE, MITOCHONDRIAL-RELATED"/>
    <property type="match status" value="1"/>
</dbReference>
<dbReference type="Pfam" id="PF02770">
    <property type="entry name" value="Acyl-CoA_dh_M"/>
    <property type="match status" value="1"/>
</dbReference>
<dbReference type="AlphaFoldDB" id="A0A8H7BPT4"/>
<dbReference type="GO" id="GO:0033539">
    <property type="term" value="P:fatty acid beta-oxidation using acyl-CoA dehydrogenase"/>
    <property type="evidence" value="ECO:0007669"/>
    <property type="project" value="TreeGrafter"/>
</dbReference>
<dbReference type="InterPro" id="IPR013786">
    <property type="entry name" value="AcylCoA_DH/ox_N"/>
</dbReference>
<dbReference type="GO" id="GO:0046872">
    <property type="term" value="F:metal ion binding"/>
    <property type="evidence" value="ECO:0007669"/>
    <property type="project" value="UniProtKB-KW"/>
</dbReference>
<sequence>MALKTYTREEVSRHAAEDDLWIIIDSEVYDMSRFIDLHPGGAFPILEFAGKDATEDFYGLHRQEVLTKYKRYKIGTIAGEQPKIEMREIGSFSKVPYAEPSAWMGFKSPYFKESHFRFRAAVRKIMDELAPEALSYELSGEKPSDEFMQKLGSAGLLAANVGPGPWLRDYQLPGGVTAEEFDYFHEMIVHEEMARWGTRGTDDGVIGGMVISIPTVLNFGSPELKKKIVPEVLSGRKRMCLAITEPYAGSDVARIRTTAKKTEDGKYFIVNGVKKWITNGRWSDYFSVAVRTDSGISMLLIERGEGVETKAIKTSYSASAGTAYVTFENVKVPVENLLGKENRGFLVVLSNFNHERWVMLTGGSMAARLVVEECFKWANQRKAFGKRLIDQPVIRNKLARMVAEVESVHNWIENITYQMCHMNYNEQSKYLAGPIALCKYRSTRMLHNVSDDACQIFGGRAITQSGMGRRIETLQRTYKFSAILGGAEEIMADLGIRQAMRSFPQDSRL</sequence>
<comment type="cofactor">
    <cofactor evidence="1">
        <name>FAD</name>
        <dbReference type="ChEBI" id="CHEBI:57692"/>
    </cofactor>
</comment>
<dbReference type="Gene3D" id="2.40.110.10">
    <property type="entry name" value="Butyryl-CoA Dehydrogenase, subunit A, domain 2"/>
    <property type="match status" value="1"/>
</dbReference>
<evidence type="ECO:0000256" key="4">
    <source>
        <dbReference type="ARBA" id="ARBA00022630"/>
    </source>
</evidence>
<evidence type="ECO:0000256" key="3">
    <source>
        <dbReference type="ARBA" id="ARBA00022617"/>
    </source>
</evidence>
<dbReference type="InterPro" id="IPR018506">
    <property type="entry name" value="Cyt_B5_heme-BS"/>
</dbReference>
<name>A0A8H7BPT4_9FUNG</name>
<keyword evidence="5" id="KW-0479">Metal-binding</keyword>
<dbReference type="OrthoDB" id="2588832at2759"/>
<dbReference type="InterPro" id="IPR036250">
    <property type="entry name" value="AcylCo_DH-like_C"/>
</dbReference>
<keyword evidence="4" id="KW-0285">Flavoprotein</keyword>
<dbReference type="InterPro" id="IPR009100">
    <property type="entry name" value="AcylCoA_DH/oxidase_NM_dom_sf"/>
</dbReference>
<evidence type="ECO:0000256" key="1">
    <source>
        <dbReference type="ARBA" id="ARBA00001974"/>
    </source>
</evidence>
<evidence type="ECO:0000313" key="10">
    <source>
        <dbReference type="EMBL" id="KAF7729234.1"/>
    </source>
</evidence>
<dbReference type="InterPro" id="IPR037069">
    <property type="entry name" value="AcylCoA_DH/ox_N_sf"/>
</dbReference>
<keyword evidence="11" id="KW-1185">Reference proteome</keyword>
<dbReference type="InterPro" id="IPR046373">
    <property type="entry name" value="Acyl-CoA_Oxase/DH_mid-dom_sf"/>
</dbReference>
<dbReference type="GO" id="GO:0020037">
    <property type="term" value="F:heme binding"/>
    <property type="evidence" value="ECO:0007669"/>
    <property type="project" value="InterPro"/>
</dbReference>
<keyword evidence="7" id="KW-0560">Oxidoreductase</keyword>
<dbReference type="InterPro" id="IPR006091">
    <property type="entry name" value="Acyl-CoA_Oxase/DH_mid-dom"/>
</dbReference>
<dbReference type="GO" id="GO:0050660">
    <property type="term" value="F:flavin adenine dinucleotide binding"/>
    <property type="evidence" value="ECO:0007669"/>
    <property type="project" value="InterPro"/>
</dbReference>
<dbReference type="Gene3D" id="1.10.540.10">
    <property type="entry name" value="Acyl-CoA dehydrogenase/oxidase, N-terminal domain"/>
    <property type="match status" value="1"/>
</dbReference>
<comment type="caution">
    <text evidence="10">The sequence shown here is derived from an EMBL/GenBank/DDBJ whole genome shotgun (WGS) entry which is preliminary data.</text>
</comment>
<evidence type="ECO:0000256" key="2">
    <source>
        <dbReference type="ARBA" id="ARBA00009347"/>
    </source>
</evidence>
<dbReference type="SUPFAM" id="SSF56645">
    <property type="entry name" value="Acyl-CoA dehydrogenase NM domain-like"/>
    <property type="match status" value="1"/>
</dbReference>
<dbReference type="PROSITE" id="PS00191">
    <property type="entry name" value="CYTOCHROME_B5_1"/>
    <property type="match status" value="1"/>
</dbReference>
<feature type="domain" description="Cytochrome b5 heme-binding" evidence="9">
    <location>
        <begin position="3"/>
        <end position="78"/>
    </location>
</feature>
<evidence type="ECO:0000256" key="8">
    <source>
        <dbReference type="ARBA" id="ARBA00023004"/>
    </source>
</evidence>
<keyword evidence="8" id="KW-0408">Iron</keyword>
<reference evidence="10" key="1">
    <citation type="submission" date="2020-01" db="EMBL/GenBank/DDBJ databases">
        <title>Genome Sequencing of Three Apophysomyces-Like Fungal Strains Confirms a Novel Fungal Genus in the Mucoromycota with divergent Burkholderia-like Endosymbiotic Bacteria.</title>
        <authorList>
            <person name="Stajich J.E."/>
            <person name="Macias A.M."/>
            <person name="Carter-House D."/>
            <person name="Lovett B."/>
            <person name="Kasson L.R."/>
            <person name="Berry K."/>
            <person name="Grigoriev I."/>
            <person name="Chang Y."/>
            <person name="Spatafora J."/>
            <person name="Kasson M.T."/>
        </authorList>
    </citation>
    <scope>NUCLEOTIDE SEQUENCE</scope>
    <source>
        <strain evidence="10">NRRL A-21654</strain>
    </source>
</reference>
<accession>A0A8H7BPT4</accession>
<dbReference type="PROSITE" id="PS50255">
    <property type="entry name" value="CYTOCHROME_B5_2"/>
    <property type="match status" value="1"/>
</dbReference>
<dbReference type="SUPFAM" id="SSF55856">
    <property type="entry name" value="Cytochrome b5-like heme/steroid binding domain"/>
    <property type="match status" value="1"/>
</dbReference>
<keyword evidence="6" id="KW-0274">FAD</keyword>
<dbReference type="Pfam" id="PF02771">
    <property type="entry name" value="Acyl-CoA_dh_N"/>
    <property type="match status" value="1"/>
</dbReference>
<comment type="similarity">
    <text evidence="2">Belongs to the acyl-CoA dehydrogenase family.</text>
</comment>
<dbReference type="Pfam" id="PF00441">
    <property type="entry name" value="Acyl-CoA_dh_1"/>
    <property type="match status" value="1"/>
</dbReference>
<dbReference type="Pfam" id="PF00173">
    <property type="entry name" value="Cyt-b5"/>
    <property type="match status" value="1"/>
</dbReference>
<evidence type="ECO:0000256" key="7">
    <source>
        <dbReference type="ARBA" id="ARBA00023002"/>
    </source>
</evidence>
<dbReference type="GO" id="GO:0005737">
    <property type="term" value="C:cytoplasm"/>
    <property type="evidence" value="ECO:0007669"/>
    <property type="project" value="TreeGrafter"/>
</dbReference>
<dbReference type="PANTHER" id="PTHR48083:SF28">
    <property type="entry name" value="ACYL-COA DEHYDROGENASE FAMILY PROTEIN (AFU_ORTHOLOGUE AFUA_6G10880)-RELATED"/>
    <property type="match status" value="1"/>
</dbReference>
<evidence type="ECO:0000256" key="5">
    <source>
        <dbReference type="ARBA" id="ARBA00022723"/>
    </source>
</evidence>
<dbReference type="Gene3D" id="1.20.140.10">
    <property type="entry name" value="Butyryl-CoA Dehydrogenase, subunit A, domain 3"/>
    <property type="match status" value="1"/>
</dbReference>
<dbReference type="SUPFAM" id="SSF47203">
    <property type="entry name" value="Acyl-CoA dehydrogenase C-terminal domain-like"/>
    <property type="match status" value="1"/>
</dbReference>
<protein>
    <recommendedName>
        <fullName evidence="9">Cytochrome b5 heme-binding domain-containing protein</fullName>
    </recommendedName>
</protein>
<dbReference type="PRINTS" id="PR00363">
    <property type="entry name" value="CYTOCHROMEB5"/>
</dbReference>
<gene>
    <name evidence="10" type="ORF">EC973_004764</name>
</gene>